<feature type="compositionally biased region" description="Acidic residues" evidence="1">
    <location>
        <begin position="34"/>
        <end position="55"/>
    </location>
</feature>
<feature type="region of interest" description="Disordered" evidence="1">
    <location>
        <begin position="1"/>
        <end position="65"/>
    </location>
</feature>
<evidence type="ECO:0000313" key="4">
    <source>
        <dbReference type="Proteomes" id="UP000002051"/>
    </source>
</evidence>
<reference evidence="3" key="3">
    <citation type="submission" date="2015-04" db="UniProtKB">
        <authorList>
            <consortium name="EnsemblPlants"/>
        </authorList>
    </citation>
    <scope>IDENTIFICATION</scope>
    <source>
        <strain evidence="3">cv. Jemalong A17</strain>
    </source>
</reference>
<dbReference type="EnsemblPlants" id="AES91020">
    <property type="protein sequence ID" value="AES91020"/>
    <property type="gene ID" value="MTR_4g103390"/>
</dbReference>
<proteinExistence type="predicted"/>
<organism evidence="2 4">
    <name type="scientific">Medicago truncatula</name>
    <name type="common">Barrel medic</name>
    <name type="synonym">Medicago tribuloides</name>
    <dbReference type="NCBI Taxonomy" id="3880"/>
    <lineage>
        <taxon>Eukaryota</taxon>
        <taxon>Viridiplantae</taxon>
        <taxon>Streptophyta</taxon>
        <taxon>Embryophyta</taxon>
        <taxon>Tracheophyta</taxon>
        <taxon>Spermatophyta</taxon>
        <taxon>Magnoliopsida</taxon>
        <taxon>eudicotyledons</taxon>
        <taxon>Gunneridae</taxon>
        <taxon>Pentapetalae</taxon>
        <taxon>rosids</taxon>
        <taxon>fabids</taxon>
        <taxon>Fabales</taxon>
        <taxon>Fabaceae</taxon>
        <taxon>Papilionoideae</taxon>
        <taxon>50 kb inversion clade</taxon>
        <taxon>NPAAA clade</taxon>
        <taxon>Hologalegina</taxon>
        <taxon>IRL clade</taxon>
        <taxon>Trifolieae</taxon>
        <taxon>Medicago</taxon>
    </lineage>
</organism>
<gene>
    <name evidence="2" type="ordered locus">MTR_4g103390</name>
</gene>
<dbReference type="HOGENOM" id="CLU_2853087_0_0_1"/>
<feature type="compositionally biased region" description="Basic and acidic residues" evidence="1">
    <location>
        <begin position="56"/>
        <end position="65"/>
    </location>
</feature>
<dbReference type="Proteomes" id="UP000002051">
    <property type="component" value="Chromosome 4"/>
</dbReference>
<reference evidence="2 4" key="2">
    <citation type="journal article" date="2014" name="BMC Genomics">
        <title>An improved genome release (version Mt4.0) for the model legume Medicago truncatula.</title>
        <authorList>
            <person name="Tang H."/>
            <person name="Krishnakumar V."/>
            <person name="Bidwell S."/>
            <person name="Rosen B."/>
            <person name="Chan A."/>
            <person name="Zhou S."/>
            <person name="Gentzbittel L."/>
            <person name="Childs K.L."/>
            <person name="Yandell M."/>
            <person name="Gundlach H."/>
            <person name="Mayer K.F."/>
            <person name="Schwartz D.C."/>
            <person name="Town C.D."/>
        </authorList>
    </citation>
    <scope>GENOME REANNOTATION</scope>
    <source>
        <strain evidence="3 4">cv. Jemalong A17</strain>
    </source>
</reference>
<protein>
    <submittedName>
        <fullName evidence="2 3">Uncharacterized protein</fullName>
    </submittedName>
</protein>
<dbReference type="EMBL" id="CM001220">
    <property type="protein sequence ID" value="AES91020.1"/>
    <property type="molecule type" value="Genomic_DNA"/>
</dbReference>
<sequence length="65" mass="7769">MWHATWQKLHSQQLPHGKNNAKSDRKWANFNVQEEPDVKDADDEEKDEDDYEEKDDDKRVVEEGN</sequence>
<evidence type="ECO:0000256" key="1">
    <source>
        <dbReference type="SAM" id="MobiDB-lite"/>
    </source>
</evidence>
<evidence type="ECO:0000313" key="3">
    <source>
        <dbReference type="EnsemblPlants" id="AES91020"/>
    </source>
</evidence>
<name>G7JLD1_MEDTR</name>
<accession>G7JLD1</accession>
<dbReference type="AlphaFoldDB" id="G7JLD1"/>
<reference evidence="2 4" key="1">
    <citation type="journal article" date="2011" name="Nature">
        <title>The Medicago genome provides insight into the evolution of rhizobial symbioses.</title>
        <authorList>
            <person name="Young N.D."/>
            <person name="Debelle F."/>
            <person name="Oldroyd G.E."/>
            <person name="Geurts R."/>
            <person name="Cannon S.B."/>
            <person name="Udvardi M.K."/>
            <person name="Benedito V.A."/>
            <person name="Mayer K.F."/>
            <person name="Gouzy J."/>
            <person name="Schoof H."/>
            <person name="Van de Peer Y."/>
            <person name="Proost S."/>
            <person name="Cook D.R."/>
            <person name="Meyers B.C."/>
            <person name="Spannagl M."/>
            <person name="Cheung F."/>
            <person name="De Mita S."/>
            <person name="Krishnakumar V."/>
            <person name="Gundlach H."/>
            <person name="Zhou S."/>
            <person name="Mudge J."/>
            <person name="Bharti A.K."/>
            <person name="Murray J.D."/>
            <person name="Naoumkina M.A."/>
            <person name="Rosen B."/>
            <person name="Silverstein K.A."/>
            <person name="Tang H."/>
            <person name="Rombauts S."/>
            <person name="Zhao P.X."/>
            <person name="Zhou P."/>
            <person name="Barbe V."/>
            <person name="Bardou P."/>
            <person name="Bechner M."/>
            <person name="Bellec A."/>
            <person name="Berger A."/>
            <person name="Berges H."/>
            <person name="Bidwell S."/>
            <person name="Bisseling T."/>
            <person name="Choisne N."/>
            <person name="Couloux A."/>
            <person name="Denny R."/>
            <person name="Deshpande S."/>
            <person name="Dai X."/>
            <person name="Doyle J.J."/>
            <person name="Dudez A.M."/>
            <person name="Farmer A.D."/>
            <person name="Fouteau S."/>
            <person name="Franken C."/>
            <person name="Gibelin C."/>
            <person name="Gish J."/>
            <person name="Goldstein S."/>
            <person name="Gonzalez A.J."/>
            <person name="Green P.J."/>
            <person name="Hallab A."/>
            <person name="Hartog M."/>
            <person name="Hua A."/>
            <person name="Humphray S.J."/>
            <person name="Jeong D.H."/>
            <person name="Jing Y."/>
            <person name="Jocker A."/>
            <person name="Kenton S.M."/>
            <person name="Kim D.J."/>
            <person name="Klee K."/>
            <person name="Lai H."/>
            <person name="Lang C."/>
            <person name="Lin S."/>
            <person name="Macmil S.L."/>
            <person name="Magdelenat G."/>
            <person name="Matthews L."/>
            <person name="McCorrison J."/>
            <person name="Monaghan E.L."/>
            <person name="Mun J.H."/>
            <person name="Najar F.Z."/>
            <person name="Nicholson C."/>
            <person name="Noirot C."/>
            <person name="O'Bleness M."/>
            <person name="Paule C.R."/>
            <person name="Poulain J."/>
            <person name="Prion F."/>
            <person name="Qin B."/>
            <person name="Qu C."/>
            <person name="Retzel E.F."/>
            <person name="Riddle C."/>
            <person name="Sallet E."/>
            <person name="Samain S."/>
            <person name="Samson N."/>
            <person name="Sanders I."/>
            <person name="Saurat O."/>
            <person name="Scarpelli C."/>
            <person name="Schiex T."/>
            <person name="Segurens B."/>
            <person name="Severin A.J."/>
            <person name="Sherrier D.J."/>
            <person name="Shi R."/>
            <person name="Sims S."/>
            <person name="Singer S.R."/>
            <person name="Sinharoy S."/>
            <person name="Sterck L."/>
            <person name="Viollet A."/>
            <person name="Wang B.B."/>
            <person name="Wang K."/>
            <person name="Wang M."/>
            <person name="Wang X."/>
            <person name="Warfsmann J."/>
            <person name="Weissenbach J."/>
            <person name="White D.D."/>
            <person name="White J.D."/>
            <person name="Wiley G.B."/>
            <person name="Wincker P."/>
            <person name="Xing Y."/>
            <person name="Yang L."/>
            <person name="Yao Z."/>
            <person name="Ying F."/>
            <person name="Zhai J."/>
            <person name="Zhou L."/>
            <person name="Zuber A."/>
            <person name="Denarie J."/>
            <person name="Dixon R.A."/>
            <person name="May G.D."/>
            <person name="Schwartz D.C."/>
            <person name="Rogers J."/>
            <person name="Quetier F."/>
            <person name="Town C.D."/>
            <person name="Roe B.A."/>
        </authorList>
    </citation>
    <scope>NUCLEOTIDE SEQUENCE [LARGE SCALE GENOMIC DNA]</scope>
    <source>
        <strain evidence="2">A17</strain>
        <strain evidence="3 4">cv. Jemalong A17</strain>
    </source>
</reference>
<keyword evidence="4" id="KW-1185">Reference proteome</keyword>
<evidence type="ECO:0000313" key="2">
    <source>
        <dbReference type="EMBL" id="AES91020.1"/>
    </source>
</evidence>
<dbReference type="PaxDb" id="3880-AES91020"/>